<dbReference type="RefSeq" id="WP_188735375.1">
    <property type="nucleotide sequence ID" value="NZ_BMLW01000009.1"/>
</dbReference>
<comment type="caution">
    <text evidence="13">The sequence shown here is derived from an EMBL/GenBank/DDBJ whole genome shotgun (WGS) entry which is preliminary data.</text>
</comment>
<dbReference type="SUPFAM" id="SSF51391">
    <property type="entry name" value="Thiamin phosphate synthase"/>
    <property type="match status" value="1"/>
</dbReference>
<keyword evidence="3 9" id="KW-0479">Metal-binding</keyword>
<keyword evidence="14" id="KW-1185">Reference proteome</keyword>
<evidence type="ECO:0000256" key="6">
    <source>
        <dbReference type="ARBA" id="ARBA00047334"/>
    </source>
</evidence>
<feature type="binding site" evidence="9">
    <location>
        <position position="75"/>
    </location>
    <ligand>
        <name>Mg(2+)</name>
        <dbReference type="ChEBI" id="CHEBI:18420"/>
    </ligand>
</feature>
<feature type="binding site" evidence="9">
    <location>
        <position position="141"/>
    </location>
    <ligand>
        <name>4-amino-2-methyl-5-(diphosphooxymethyl)pyrimidine</name>
        <dbReference type="ChEBI" id="CHEBI:57841"/>
    </ligand>
</feature>
<feature type="binding site" evidence="9">
    <location>
        <position position="112"/>
    </location>
    <ligand>
        <name>4-amino-2-methyl-5-(diphosphooxymethyl)pyrimidine</name>
        <dbReference type="ChEBI" id="CHEBI:57841"/>
    </ligand>
</feature>
<comment type="similarity">
    <text evidence="9 10">Belongs to the thiamine-phosphate synthase family.</text>
</comment>
<feature type="binding site" evidence="9">
    <location>
        <position position="94"/>
    </location>
    <ligand>
        <name>Mg(2+)</name>
        <dbReference type="ChEBI" id="CHEBI:18420"/>
    </ligand>
</feature>
<gene>
    <name evidence="13" type="primary">thiE1</name>
    <name evidence="9" type="synonym">thiE</name>
    <name evidence="13" type="ORF">GCM10011346_32420</name>
</gene>
<feature type="binding site" evidence="9">
    <location>
        <begin position="39"/>
        <end position="43"/>
    </location>
    <ligand>
        <name>4-amino-2-methyl-5-(diphosphooxymethyl)pyrimidine</name>
        <dbReference type="ChEBI" id="CHEBI:57841"/>
    </ligand>
</feature>
<dbReference type="InterPro" id="IPR036206">
    <property type="entry name" value="ThiamineP_synth_sf"/>
</dbReference>
<evidence type="ECO:0000256" key="4">
    <source>
        <dbReference type="ARBA" id="ARBA00022842"/>
    </source>
</evidence>
<keyword evidence="2 9" id="KW-0808">Transferase</keyword>
<dbReference type="InterPro" id="IPR034291">
    <property type="entry name" value="TMP_synthase"/>
</dbReference>
<feature type="domain" description="Thiamine phosphate synthase/TenI" evidence="12">
    <location>
        <begin position="11"/>
        <end position="193"/>
    </location>
</feature>
<dbReference type="CDD" id="cd00564">
    <property type="entry name" value="TMP_TenI"/>
    <property type="match status" value="1"/>
</dbReference>
<evidence type="ECO:0000256" key="1">
    <source>
        <dbReference type="ARBA" id="ARBA00005165"/>
    </source>
</evidence>
<dbReference type="PANTHER" id="PTHR20857:SF15">
    <property type="entry name" value="THIAMINE-PHOSPHATE SYNTHASE"/>
    <property type="match status" value="1"/>
</dbReference>
<comment type="catalytic activity">
    <reaction evidence="7 9 10">
        <text>2-(2-carboxy-4-methylthiazol-5-yl)ethyl phosphate + 4-amino-2-methyl-5-(diphosphooxymethyl)pyrimidine + 2 H(+) = thiamine phosphate + CO2 + diphosphate</text>
        <dbReference type="Rhea" id="RHEA:47848"/>
        <dbReference type="ChEBI" id="CHEBI:15378"/>
        <dbReference type="ChEBI" id="CHEBI:16526"/>
        <dbReference type="ChEBI" id="CHEBI:33019"/>
        <dbReference type="ChEBI" id="CHEBI:37575"/>
        <dbReference type="ChEBI" id="CHEBI:57841"/>
        <dbReference type="ChEBI" id="CHEBI:62890"/>
        <dbReference type="EC" id="2.5.1.3"/>
    </reaction>
</comment>
<feature type="binding site" evidence="9">
    <location>
        <position position="74"/>
    </location>
    <ligand>
        <name>4-amino-2-methyl-5-(diphosphooxymethyl)pyrimidine</name>
        <dbReference type="ChEBI" id="CHEBI:57841"/>
    </ligand>
</feature>
<proteinExistence type="inferred from homology"/>
<comment type="function">
    <text evidence="9">Condenses 4-methyl-5-(beta-hydroxyethyl)thiazole monophosphate (THZ-P) and 2-methyl-4-amino-5-hydroxymethyl pyrimidine pyrophosphate (HMP-PP) to form thiamine monophosphate (TMP).</text>
</comment>
<evidence type="ECO:0000256" key="3">
    <source>
        <dbReference type="ARBA" id="ARBA00022723"/>
    </source>
</evidence>
<keyword evidence="5 9" id="KW-0784">Thiamine biosynthesis</keyword>
<comment type="cofactor">
    <cofactor evidence="9">
        <name>Mg(2+)</name>
        <dbReference type="ChEBI" id="CHEBI:18420"/>
    </cofactor>
    <text evidence="9">Binds 1 Mg(2+) ion per subunit.</text>
</comment>
<feature type="binding site" evidence="9">
    <location>
        <begin position="138"/>
        <end position="140"/>
    </location>
    <ligand>
        <name>2-[(2R,5Z)-2-carboxy-4-methylthiazol-5(2H)-ylidene]ethyl phosphate</name>
        <dbReference type="ChEBI" id="CHEBI:62899"/>
    </ligand>
</feature>
<feature type="binding site" evidence="9">
    <location>
        <begin position="190"/>
        <end position="191"/>
    </location>
    <ligand>
        <name>2-[(2R,5Z)-2-carboxy-4-methylthiazol-5(2H)-ylidene]ethyl phosphate</name>
        <dbReference type="ChEBI" id="CHEBI:62899"/>
    </ligand>
</feature>
<keyword evidence="4 9" id="KW-0460">Magnesium</keyword>
<comment type="catalytic activity">
    <reaction evidence="8 9 10">
        <text>2-[(2R,5Z)-2-carboxy-4-methylthiazol-5(2H)-ylidene]ethyl phosphate + 4-amino-2-methyl-5-(diphosphooxymethyl)pyrimidine + 2 H(+) = thiamine phosphate + CO2 + diphosphate</text>
        <dbReference type="Rhea" id="RHEA:47844"/>
        <dbReference type="ChEBI" id="CHEBI:15378"/>
        <dbReference type="ChEBI" id="CHEBI:16526"/>
        <dbReference type="ChEBI" id="CHEBI:33019"/>
        <dbReference type="ChEBI" id="CHEBI:37575"/>
        <dbReference type="ChEBI" id="CHEBI:57841"/>
        <dbReference type="ChEBI" id="CHEBI:62899"/>
        <dbReference type="EC" id="2.5.1.3"/>
    </reaction>
</comment>
<dbReference type="Proteomes" id="UP000641206">
    <property type="component" value="Unassembled WGS sequence"/>
</dbReference>
<evidence type="ECO:0000313" key="13">
    <source>
        <dbReference type="EMBL" id="GGP13239.1"/>
    </source>
</evidence>
<evidence type="ECO:0000256" key="11">
    <source>
        <dbReference type="RuleBase" id="RU004253"/>
    </source>
</evidence>
<dbReference type="HAMAP" id="MF_00097">
    <property type="entry name" value="TMP_synthase"/>
    <property type="match status" value="1"/>
</dbReference>
<evidence type="ECO:0000256" key="5">
    <source>
        <dbReference type="ARBA" id="ARBA00022977"/>
    </source>
</evidence>
<evidence type="ECO:0000256" key="10">
    <source>
        <dbReference type="RuleBase" id="RU003826"/>
    </source>
</evidence>
<dbReference type="InterPro" id="IPR022998">
    <property type="entry name" value="ThiamineP_synth_TenI"/>
</dbReference>
<evidence type="ECO:0000256" key="9">
    <source>
        <dbReference type="HAMAP-Rule" id="MF_00097"/>
    </source>
</evidence>
<sequence length="206" mass="22875">MEFNRQQLRKYFIMGSQNCHRDPYAVLEEALAAGITAFQFREKGTGSLNGEEKLKLGKSLREQCRNHDIPFFINDNIELAEELDADGIHVGQDDMPVREVRAKFPDKIIGLSISTQQELDQSPLDLVDYIGVGPIFATSTKEDAKQEVGLEWIHTIRLQFPEMPVVAIGGIQIENASSVIEAGADGVSFITAVTEADNIKEAVDRL</sequence>
<evidence type="ECO:0000259" key="12">
    <source>
        <dbReference type="Pfam" id="PF02581"/>
    </source>
</evidence>
<dbReference type="EMBL" id="BMLW01000009">
    <property type="protein sequence ID" value="GGP13239.1"/>
    <property type="molecule type" value="Genomic_DNA"/>
</dbReference>
<protein>
    <recommendedName>
        <fullName evidence="9">Thiamine-phosphate synthase</fullName>
        <shortName evidence="9">TP synthase</shortName>
        <shortName evidence="9">TPS</shortName>
        <ecNumber evidence="9">2.5.1.3</ecNumber>
    </recommendedName>
    <alternativeName>
        <fullName evidence="9">Thiamine-phosphate pyrophosphorylase</fullName>
        <shortName evidence="9">TMP pyrophosphorylase</shortName>
        <shortName evidence="9">TMP-PPase</shortName>
    </alternativeName>
</protein>
<dbReference type="EC" id="2.5.1.3" evidence="9"/>
<dbReference type="InterPro" id="IPR013785">
    <property type="entry name" value="Aldolase_TIM"/>
</dbReference>
<dbReference type="Pfam" id="PF02581">
    <property type="entry name" value="TMP-TENI"/>
    <property type="match status" value="1"/>
</dbReference>
<evidence type="ECO:0000256" key="8">
    <source>
        <dbReference type="ARBA" id="ARBA00047883"/>
    </source>
</evidence>
<evidence type="ECO:0000256" key="2">
    <source>
        <dbReference type="ARBA" id="ARBA00022679"/>
    </source>
</evidence>
<evidence type="ECO:0000313" key="14">
    <source>
        <dbReference type="Proteomes" id="UP000641206"/>
    </source>
</evidence>
<comment type="catalytic activity">
    <reaction evidence="6 9 10">
        <text>4-methyl-5-(2-phosphooxyethyl)-thiazole + 4-amino-2-methyl-5-(diphosphooxymethyl)pyrimidine + H(+) = thiamine phosphate + diphosphate</text>
        <dbReference type="Rhea" id="RHEA:22328"/>
        <dbReference type="ChEBI" id="CHEBI:15378"/>
        <dbReference type="ChEBI" id="CHEBI:33019"/>
        <dbReference type="ChEBI" id="CHEBI:37575"/>
        <dbReference type="ChEBI" id="CHEBI:57841"/>
        <dbReference type="ChEBI" id="CHEBI:58296"/>
        <dbReference type="EC" id="2.5.1.3"/>
    </reaction>
</comment>
<evidence type="ECO:0000256" key="7">
    <source>
        <dbReference type="ARBA" id="ARBA00047851"/>
    </source>
</evidence>
<accession>A0ABQ2NY53</accession>
<dbReference type="Gene3D" id="3.20.20.70">
    <property type="entry name" value="Aldolase class I"/>
    <property type="match status" value="1"/>
</dbReference>
<feature type="binding site" evidence="9">
    <location>
        <position position="170"/>
    </location>
    <ligand>
        <name>2-[(2R,5Z)-2-carboxy-4-methylthiazol-5(2H)-ylidene]ethyl phosphate</name>
        <dbReference type="ChEBI" id="CHEBI:62899"/>
    </ligand>
</feature>
<dbReference type="NCBIfam" id="TIGR00693">
    <property type="entry name" value="thiE"/>
    <property type="match status" value="1"/>
</dbReference>
<dbReference type="PANTHER" id="PTHR20857">
    <property type="entry name" value="THIAMINE-PHOSPHATE PYROPHOSPHORYLASE"/>
    <property type="match status" value="1"/>
</dbReference>
<name>A0ABQ2NY53_9BACI</name>
<organism evidence="13 14">
    <name type="scientific">Oceanobacillus neutriphilus</name>
    <dbReference type="NCBI Taxonomy" id="531815"/>
    <lineage>
        <taxon>Bacteria</taxon>
        <taxon>Bacillati</taxon>
        <taxon>Bacillota</taxon>
        <taxon>Bacilli</taxon>
        <taxon>Bacillales</taxon>
        <taxon>Bacillaceae</taxon>
        <taxon>Oceanobacillus</taxon>
    </lineage>
</organism>
<reference evidence="14" key="1">
    <citation type="journal article" date="2019" name="Int. J. Syst. Evol. Microbiol.">
        <title>The Global Catalogue of Microorganisms (GCM) 10K type strain sequencing project: providing services to taxonomists for standard genome sequencing and annotation.</title>
        <authorList>
            <consortium name="The Broad Institute Genomics Platform"/>
            <consortium name="The Broad Institute Genome Sequencing Center for Infectious Disease"/>
            <person name="Wu L."/>
            <person name="Ma J."/>
        </authorList>
    </citation>
    <scope>NUCLEOTIDE SEQUENCE [LARGE SCALE GENOMIC DNA]</scope>
    <source>
        <strain evidence="14">CGMCC 1.7693</strain>
    </source>
</reference>
<comment type="pathway">
    <text evidence="1 9 11">Cofactor biosynthesis; thiamine diphosphate biosynthesis; thiamine phosphate from 4-amino-2-methyl-5-diphosphomethylpyrimidine and 4-methyl-5-(2-phosphoethyl)-thiazole: step 1/1.</text>
</comment>